<keyword evidence="3" id="KW-0804">Transcription</keyword>
<accession>A0A3S3Q332</accession>
<dbReference type="InterPro" id="IPR014710">
    <property type="entry name" value="RmlC-like_jellyroll"/>
</dbReference>
<evidence type="ECO:0000313" key="5">
    <source>
        <dbReference type="EMBL" id="RWW92029.1"/>
    </source>
</evidence>
<dbReference type="Pfam" id="PF12833">
    <property type="entry name" value="HTH_18"/>
    <property type="match status" value="1"/>
</dbReference>
<feature type="domain" description="HTH araC/xylS-type" evidence="4">
    <location>
        <begin position="177"/>
        <end position="275"/>
    </location>
</feature>
<dbReference type="RefSeq" id="WP_128391117.1">
    <property type="nucleotide sequence ID" value="NZ_SBII01000014.1"/>
</dbReference>
<evidence type="ECO:0000313" key="6">
    <source>
        <dbReference type="Proteomes" id="UP000287527"/>
    </source>
</evidence>
<dbReference type="OrthoDB" id="2585681at2"/>
<evidence type="ECO:0000256" key="1">
    <source>
        <dbReference type="ARBA" id="ARBA00023015"/>
    </source>
</evidence>
<dbReference type="Gene3D" id="1.10.10.60">
    <property type="entry name" value="Homeodomain-like"/>
    <property type="match status" value="1"/>
</dbReference>
<keyword evidence="2" id="KW-0238">DNA-binding</keyword>
<dbReference type="Proteomes" id="UP000287527">
    <property type="component" value="Unassembled WGS sequence"/>
</dbReference>
<dbReference type="Pfam" id="PF02311">
    <property type="entry name" value="AraC_binding"/>
    <property type="match status" value="1"/>
</dbReference>
<sequence length="281" mass="32760">MNYKETIQTNAVSLPHPSKLLIIEPLDYPNPYDFHHPHRHDYFEIILIKSGTGFQLIDFTPYTINEGQVFTVYPGQVHLMERNTAEGMIIQFRKNIFEFIYPIKHSHLYFPEPVFTLDPETFSHLYNLTESMWQLLQKEDLSPFSVHKAYSYLQIILISLTELHHDKTAHTNEHVVIQFLSLLPQYIKSKKKVSEYCDLMGCNPDKLNIACKSALGKTALKLIHEEMLLEIRRMLLLNKHSLKEIAYELNFDSPANFSGFIKIYTGLTPSELQTSILKIFK</sequence>
<dbReference type="AlphaFoldDB" id="A0A3S3Q332"/>
<comment type="caution">
    <text evidence="5">The sequence shown here is derived from an EMBL/GenBank/DDBJ whole genome shotgun (WGS) entry which is preliminary data.</text>
</comment>
<evidence type="ECO:0000256" key="2">
    <source>
        <dbReference type="ARBA" id="ARBA00023125"/>
    </source>
</evidence>
<dbReference type="SUPFAM" id="SSF46689">
    <property type="entry name" value="Homeodomain-like"/>
    <property type="match status" value="1"/>
</dbReference>
<name>A0A3S3Q332_9FLAO</name>
<dbReference type="EMBL" id="SBII01000014">
    <property type="protein sequence ID" value="RWW92029.1"/>
    <property type="molecule type" value="Genomic_DNA"/>
</dbReference>
<dbReference type="GO" id="GO:0043565">
    <property type="term" value="F:sequence-specific DNA binding"/>
    <property type="evidence" value="ECO:0007669"/>
    <property type="project" value="InterPro"/>
</dbReference>
<keyword evidence="1" id="KW-0805">Transcription regulation</keyword>
<keyword evidence="6" id="KW-1185">Reference proteome</keyword>
<dbReference type="PANTHER" id="PTHR43280">
    <property type="entry name" value="ARAC-FAMILY TRANSCRIPTIONAL REGULATOR"/>
    <property type="match status" value="1"/>
</dbReference>
<dbReference type="SMART" id="SM00342">
    <property type="entry name" value="HTH_ARAC"/>
    <property type="match status" value="1"/>
</dbReference>
<dbReference type="PROSITE" id="PS01124">
    <property type="entry name" value="HTH_ARAC_FAMILY_2"/>
    <property type="match status" value="1"/>
</dbReference>
<reference evidence="5 6" key="1">
    <citation type="submission" date="2019-01" db="EMBL/GenBank/DDBJ databases">
        <title>Flavobacterium sp. nov.,isolated from freshwater.</title>
        <authorList>
            <person name="Zhang R."/>
            <person name="Du Z.-J."/>
        </authorList>
    </citation>
    <scope>NUCLEOTIDE SEQUENCE [LARGE SCALE GENOMIC DNA]</scope>
    <source>
        <strain evidence="5 6">1E403</strain>
    </source>
</reference>
<gene>
    <name evidence="5" type="ORF">EPI11_16625</name>
</gene>
<organism evidence="5 6">
    <name type="scientific">Flavobacterium cerinum</name>
    <dbReference type="NCBI Taxonomy" id="2502784"/>
    <lineage>
        <taxon>Bacteria</taxon>
        <taxon>Pseudomonadati</taxon>
        <taxon>Bacteroidota</taxon>
        <taxon>Flavobacteriia</taxon>
        <taxon>Flavobacteriales</taxon>
        <taxon>Flavobacteriaceae</taxon>
        <taxon>Flavobacterium</taxon>
    </lineage>
</organism>
<dbReference type="InterPro" id="IPR037923">
    <property type="entry name" value="HTH-like"/>
</dbReference>
<evidence type="ECO:0000259" key="4">
    <source>
        <dbReference type="PROSITE" id="PS01124"/>
    </source>
</evidence>
<protein>
    <submittedName>
        <fullName evidence="5">Helix-turn-helix domain-containing protein</fullName>
    </submittedName>
</protein>
<dbReference type="SUPFAM" id="SSF51215">
    <property type="entry name" value="Regulatory protein AraC"/>
    <property type="match status" value="1"/>
</dbReference>
<dbReference type="GO" id="GO:0003700">
    <property type="term" value="F:DNA-binding transcription factor activity"/>
    <property type="evidence" value="ECO:0007669"/>
    <property type="project" value="InterPro"/>
</dbReference>
<dbReference type="PANTHER" id="PTHR43280:SF32">
    <property type="entry name" value="TRANSCRIPTIONAL REGULATORY PROTEIN"/>
    <property type="match status" value="1"/>
</dbReference>
<proteinExistence type="predicted"/>
<dbReference type="InterPro" id="IPR009057">
    <property type="entry name" value="Homeodomain-like_sf"/>
</dbReference>
<dbReference type="Gene3D" id="2.60.120.10">
    <property type="entry name" value="Jelly Rolls"/>
    <property type="match status" value="1"/>
</dbReference>
<evidence type="ECO:0000256" key="3">
    <source>
        <dbReference type="ARBA" id="ARBA00023163"/>
    </source>
</evidence>
<dbReference type="InterPro" id="IPR018060">
    <property type="entry name" value="HTH_AraC"/>
</dbReference>
<dbReference type="InterPro" id="IPR003313">
    <property type="entry name" value="AraC-bd"/>
</dbReference>